<organism evidence="2 3">
    <name type="scientific">Desulfoglaeba alkanexedens ALDC</name>
    <dbReference type="NCBI Taxonomy" id="980445"/>
    <lineage>
        <taxon>Bacteria</taxon>
        <taxon>Pseudomonadati</taxon>
        <taxon>Thermodesulfobacteriota</taxon>
        <taxon>Syntrophobacteria</taxon>
        <taxon>Syntrophobacterales</taxon>
        <taxon>Syntrophobacteraceae</taxon>
        <taxon>Desulfoglaeba</taxon>
    </lineage>
</organism>
<keyword evidence="3" id="KW-1185">Reference proteome</keyword>
<dbReference type="RefSeq" id="WP_137425397.1">
    <property type="nucleotide sequence ID" value="NZ_CP040098.1"/>
</dbReference>
<keyword evidence="2" id="KW-0489">Methyltransferase</keyword>
<dbReference type="GO" id="GO:0032259">
    <property type="term" value="P:methylation"/>
    <property type="evidence" value="ECO:0007669"/>
    <property type="project" value="UniProtKB-KW"/>
</dbReference>
<evidence type="ECO:0000313" key="3">
    <source>
        <dbReference type="Proteomes" id="UP000298602"/>
    </source>
</evidence>
<dbReference type="InterPro" id="IPR029028">
    <property type="entry name" value="Alpha/beta_knot_MTases"/>
</dbReference>
<gene>
    <name evidence="2" type="ORF">FDQ92_13610</name>
</gene>
<proteinExistence type="predicted"/>
<protein>
    <submittedName>
        <fullName evidence="2">RNA methyltransferase</fullName>
    </submittedName>
</protein>
<dbReference type="EMBL" id="CP040098">
    <property type="protein sequence ID" value="QCQ23117.1"/>
    <property type="molecule type" value="Genomic_DNA"/>
</dbReference>
<dbReference type="InterPro" id="IPR019230">
    <property type="entry name" value="RNA_MeTrfase_C_dom"/>
</dbReference>
<evidence type="ECO:0000313" key="2">
    <source>
        <dbReference type="EMBL" id="QCQ23117.1"/>
    </source>
</evidence>
<name>A0A4P8L523_9BACT</name>
<dbReference type="KEGG" id="dax:FDQ92_13610"/>
<accession>A0A4P8L523</accession>
<dbReference type="Proteomes" id="UP000298602">
    <property type="component" value="Chromosome"/>
</dbReference>
<dbReference type="GO" id="GO:0008168">
    <property type="term" value="F:methyltransferase activity"/>
    <property type="evidence" value="ECO:0007669"/>
    <property type="project" value="UniProtKB-KW"/>
</dbReference>
<keyword evidence="2" id="KW-0808">Transferase</keyword>
<reference evidence="2 3" key="2">
    <citation type="submission" date="2019-05" db="EMBL/GenBank/DDBJ databases">
        <authorList>
            <person name="Suflita J.M."/>
            <person name="Marks C.R."/>
        </authorList>
    </citation>
    <scope>NUCLEOTIDE SEQUENCE [LARGE SCALE GENOMIC DNA]</scope>
    <source>
        <strain evidence="2 3">ALDC</strain>
    </source>
</reference>
<evidence type="ECO:0000259" key="1">
    <source>
        <dbReference type="Pfam" id="PF09936"/>
    </source>
</evidence>
<dbReference type="Gene3D" id="3.40.1280.10">
    <property type="match status" value="1"/>
</dbReference>
<dbReference type="OrthoDB" id="9794931at2"/>
<feature type="domain" description="tRNA (guanine-N(1)-)-methyltransferase C-terminal" evidence="1">
    <location>
        <begin position="13"/>
        <end position="192"/>
    </location>
</feature>
<dbReference type="SUPFAM" id="SSF75217">
    <property type="entry name" value="alpha/beta knot"/>
    <property type="match status" value="1"/>
</dbReference>
<sequence>MPGKSSASSGPSLYLALVHFPVLNRKGECIASALTNLDLHDLARLACTYDLPACFVATPLRDQRDLAERLMGHWRSDIAKTLHPDRERALRRLRLVDSVEAAVAAVERECGAAPLVWATTARESPTSVAPVDACKQVMDSGRPGLLLLGTGWGLAPEMLQKCDGVIRPIRGRNGYNHLSVRCAAAILIDRFFAAIDTGS</sequence>
<dbReference type="InterPro" id="IPR029026">
    <property type="entry name" value="tRNA_m1G_MTases_N"/>
</dbReference>
<dbReference type="Pfam" id="PF09936">
    <property type="entry name" value="Methyltrn_RNA_4"/>
    <property type="match status" value="1"/>
</dbReference>
<reference evidence="2 3" key="1">
    <citation type="submission" date="2019-05" db="EMBL/GenBank/DDBJ databases">
        <title>The Complete Genome Sequence of the n-alkane-degrading Desulfoglaeba alkanexedens ALDC reveals multiple alkylsuccinate synthase gene clusters.</title>
        <authorList>
            <person name="Callaghan A.V."/>
            <person name="Davidova I.A."/>
            <person name="Duncan K.E."/>
            <person name="Morris B."/>
            <person name="McInerney M.J."/>
        </authorList>
    </citation>
    <scope>NUCLEOTIDE SEQUENCE [LARGE SCALE GENOMIC DNA]</scope>
    <source>
        <strain evidence="2 3">ALDC</strain>
    </source>
</reference>
<dbReference type="AlphaFoldDB" id="A0A4P8L523"/>